<proteinExistence type="predicted"/>
<accession>A0A1H3RBJ4</accession>
<reference evidence="3" key="1">
    <citation type="submission" date="2016-10" db="EMBL/GenBank/DDBJ databases">
        <authorList>
            <person name="Varghese N."/>
            <person name="Submissions S."/>
        </authorList>
    </citation>
    <scope>NUCLEOTIDE SEQUENCE [LARGE SCALE GENOMIC DNA]</scope>
    <source>
        <strain evidence="3">DSM 44718</strain>
    </source>
</reference>
<evidence type="ECO:0000313" key="3">
    <source>
        <dbReference type="Proteomes" id="UP000199632"/>
    </source>
</evidence>
<dbReference type="EMBL" id="FNQB01000002">
    <property type="protein sequence ID" value="SDZ22631.1"/>
    <property type="molecule type" value="Genomic_DNA"/>
</dbReference>
<evidence type="ECO:0000256" key="1">
    <source>
        <dbReference type="SAM" id="Phobius"/>
    </source>
</evidence>
<evidence type="ECO:0000313" key="2">
    <source>
        <dbReference type="EMBL" id="SDZ22631.1"/>
    </source>
</evidence>
<dbReference type="AlphaFoldDB" id="A0A1H3RBJ4"/>
<dbReference type="RefSeq" id="WP_090793550.1">
    <property type="nucleotide sequence ID" value="NZ_BOND01000008.1"/>
</dbReference>
<keyword evidence="1" id="KW-1133">Transmembrane helix</keyword>
<dbReference type="Proteomes" id="UP000199632">
    <property type="component" value="Unassembled WGS sequence"/>
</dbReference>
<keyword evidence="3" id="KW-1185">Reference proteome</keyword>
<name>A0A1H3RBJ4_9ACTN</name>
<sequence>MQIIEWIVIGLLLFLVTIVLLIARRAVYARAGGTIRCDLRVSTMLVGRGWSPGFARFVGDELRWYRLFSIALRPKRVLTRSGLAVESRRLPEGQERLIMPADWIILRCVGHQAPVEIAMALSTVTGFSSWIEAGPPDYQSPRLSMPPAA</sequence>
<dbReference type="InterPro" id="IPR019675">
    <property type="entry name" value="DUF2550"/>
</dbReference>
<evidence type="ECO:0008006" key="4">
    <source>
        <dbReference type="Google" id="ProtNLM"/>
    </source>
</evidence>
<dbReference type="STRING" id="137265.SAMN05421684_3651"/>
<dbReference type="Pfam" id="PF10739">
    <property type="entry name" value="DUF2550"/>
    <property type="match status" value="1"/>
</dbReference>
<gene>
    <name evidence="2" type="ORF">SAMN05421684_3651</name>
</gene>
<feature type="transmembrane region" description="Helical" evidence="1">
    <location>
        <begin position="6"/>
        <end position="23"/>
    </location>
</feature>
<dbReference type="OrthoDB" id="4793422at2"/>
<organism evidence="2 3">
    <name type="scientific">Asanoa ishikariensis</name>
    <dbReference type="NCBI Taxonomy" id="137265"/>
    <lineage>
        <taxon>Bacteria</taxon>
        <taxon>Bacillati</taxon>
        <taxon>Actinomycetota</taxon>
        <taxon>Actinomycetes</taxon>
        <taxon>Micromonosporales</taxon>
        <taxon>Micromonosporaceae</taxon>
        <taxon>Asanoa</taxon>
    </lineage>
</organism>
<protein>
    <recommendedName>
        <fullName evidence="4">DUF2550 domain-containing protein</fullName>
    </recommendedName>
</protein>
<keyword evidence="1" id="KW-0472">Membrane</keyword>
<keyword evidence="1" id="KW-0812">Transmembrane</keyword>